<accession>A0AAW7Z926</accession>
<name>A0AAW7Z926_9FIRM</name>
<dbReference type="Proteomes" id="UP001172911">
    <property type="component" value="Unassembled WGS sequence"/>
</dbReference>
<dbReference type="InterPro" id="IPR012854">
    <property type="entry name" value="Cu_amine_oxidase-like_N"/>
</dbReference>
<proteinExistence type="predicted"/>
<evidence type="ECO:0000259" key="1">
    <source>
        <dbReference type="Pfam" id="PF07833"/>
    </source>
</evidence>
<organism evidence="2 3">
    <name type="scientific">Desulforamulus aquiferis</name>
    <dbReference type="NCBI Taxonomy" id="1397668"/>
    <lineage>
        <taxon>Bacteria</taxon>
        <taxon>Bacillati</taxon>
        <taxon>Bacillota</taxon>
        <taxon>Clostridia</taxon>
        <taxon>Eubacteriales</taxon>
        <taxon>Peptococcaceae</taxon>
        <taxon>Desulforamulus</taxon>
    </lineage>
</organism>
<dbReference type="Pfam" id="PF07833">
    <property type="entry name" value="Cu_amine_oxidN1"/>
    <property type="match status" value="1"/>
</dbReference>
<dbReference type="InterPro" id="IPR036582">
    <property type="entry name" value="Mao_N_sf"/>
</dbReference>
<comment type="caution">
    <text evidence="2">The sequence shown here is derived from an EMBL/GenBank/DDBJ whole genome shotgun (WGS) entry which is preliminary data.</text>
</comment>
<dbReference type="AlphaFoldDB" id="A0AAW7Z926"/>
<gene>
    <name evidence="2" type="ORF">P6N53_01440</name>
</gene>
<dbReference type="Gene3D" id="3.30.457.10">
    <property type="entry name" value="Copper amine oxidase-like, N-terminal domain"/>
    <property type="match status" value="1"/>
</dbReference>
<keyword evidence="3" id="KW-1185">Reference proteome</keyword>
<feature type="domain" description="Copper amine oxidase-like N-terminal" evidence="1">
    <location>
        <begin position="10"/>
        <end position="112"/>
    </location>
</feature>
<reference evidence="2" key="1">
    <citation type="journal article" date="2023" name="J. Hazard. Mater.">
        <title>Anaerobic biodegradation of pyrene and benzo[a]pyrene by a new sulfate-reducing Desulforamulus aquiferis strain DSA.</title>
        <authorList>
            <person name="Zhang Z."/>
            <person name="Sun J."/>
            <person name="Gong X."/>
            <person name="Wang C."/>
            <person name="Wang H."/>
        </authorList>
    </citation>
    <scope>NUCLEOTIDE SEQUENCE</scope>
    <source>
        <strain evidence="2">DSA</strain>
    </source>
</reference>
<protein>
    <submittedName>
        <fullName evidence="2">Copper amine oxidase N-terminal domain-containing protein</fullName>
    </submittedName>
</protein>
<evidence type="ECO:0000313" key="2">
    <source>
        <dbReference type="EMBL" id="MDO7785890.1"/>
    </source>
</evidence>
<dbReference type="SUPFAM" id="SSF55383">
    <property type="entry name" value="Copper amine oxidase, domain N"/>
    <property type="match status" value="1"/>
</dbReference>
<reference evidence="2" key="2">
    <citation type="submission" date="2023-03" db="EMBL/GenBank/DDBJ databases">
        <authorList>
            <person name="Zhang Z."/>
        </authorList>
    </citation>
    <scope>NUCLEOTIDE SEQUENCE</scope>
    <source>
        <strain evidence="2">DSA</strain>
    </source>
</reference>
<dbReference type="EMBL" id="JARPTC010000002">
    <property type="protein sequence ID" value="MDO7785890.1"/>
    <property type="molecule type" value="Genomic_DNA"/>
</dbReference>
<evidence type="ECO:0000313" key="3">
    <source>
        <dbReference type="Proteomes" id="UP001172911"/>
    </source>
</evidence>
<sequence>MAAAPPAIYINESSLVTENRVVIEEGRTLLPLRAIFEAMGQEVVWYADDRSITSGGIWLQIDNPTATVDGTEVTLDVSAKIIDNSTYVPLRFVAESLGKDVNWNGEQNRVDIMDKPATDIDETVVQEDIVDEEETLIDEEIVDENLTDDEADEDVVLEEIVEVDVVE</sequence>